<evidence type="ECO:0000256" key="3">
    <source>
        <dbReference type="ARBA" id="ARBA00012417"/>
    </source>
</evidence>
<evidence type="ECO:0000256" key="16">
    <source>
        <dbReference type="NCBIfam" id="TIGR00593"/>
    </source>
</evidence>
<dbReference type="Proteomes" id="UP001060336">
    <property type="component" value="Chromosome"/>
</dbReference>
<dbReference type="SUPFAM" id="SSF53098">
    <property type="entry name" value="Ribonuclease H-like"/>
    <property type="match status" value="1"/>
</dbReference>
<evidence type="ECO:0000313" key="21">
    <source>
        <dbReference type="EMBL" id="UUX51836.1"/>
    </source>
</evidence>
<dbReference type="SMART" id="SM00474">
    <property type="entry name" value="35EXOc"/>
    <property type="match status" value="1"/>
</dbReference>
<feature type="domain" description="3'-5' exonuclease" evidence="18">
    <location>
        <begin position="328"/>
        <end position="530"/>
    </location>
</feature>
<dbReference type="Pfam" id="PF01367">
    <property type="entry name" value="5_3_exonuc"/>
    <property type="match status" value="1"/>
</dbReference>
<keyword evidence="6 17" id="KW-0548">Nucleotidyltransferase</keyword>
<dbReference type="InterPro" id="IPR002298">
    <property type="entry name" value="DNA_polymerase_A"/>
</dbReference>
<keyword evidence="5 17" id="KW-0808">Transferase</keyword>
<dbReference type="InterPro" id="IPR012337">
    <property type="entry name" value="RNaseH-like_sf"/>
</dbReference>
<dbReference type="GO" id="GO:0003887">
    <property type="term" value="F:DNA-directed DNA polymerase activity"/>
    <property type="evidence" value="ECO:0007669"/>
    <property type="project" value="UniProtKB-UniRule"/>
</dbReference>
<dbReference type="PRINTS" id="PR00868">
    <property type="entry name" value="DNAPOLI"/>
</dbReference>
<evidence type="ECO:0000256" key="7">
    <source>
        <dbReference type="ARBA" id="ARBA00022705"/>
    </source>
</evidence>
<dbReference type="KEGG" id="naci:NUH88_09055"/>
<evidence type="ECO:0000259" key="18">
    <source>
        <dbReference type="SMART" id="SM00474"/>
    </source>
</evidence>
<dbReference type="GO" id="GO:0008408">
    <property type="term" value="F:3'-5' exonuclease activity"/>
    <property type="evidence" value="ECO:0007669"/>
    <property type="project" value="UniProtKB-UniRule"/>
</dbReference>
<dbReference type="Gene3D" id="3.30.420.10">
    <property type="entry name" value="Ribonuclease H-like superfamily/Ribonuclease H"/>
    <property type="match status" value="1"/>
</dbReference>
<dbReference type="PANTHER" id="PTHR10133:SF27">
    <property type="entry name" value="DNA POLYMERASE NU"/>
    <property type="match status" value="1"/>
</dbReference>
<keyword evidence="8" id="KW-0540">Nuclease</keyword>
<dbReference type="GO" id="GO:0003677">
    <property type="term" value="F:DNA binding"/>
    <property type="evidence" value="ECO:0007669"/>
    <property type="project" value="UniProtKB-UniRule"/>
</dbReference>
<evidence type="ECO:0000256" key="1">
    <source>
        <dbReference type="ARBA" id="ARBA00007705"/>
    </source>
</evidence>
<evidence type="ECO:0000256" key="12">
    <source>
        <dbReference type="ARBA" id="ARBA00022932"/>
    </source>
</evidence>
<evidence type="ECO:0000256" key="5">
    <source>
        <dbReference type="ARBA" id="ARBA00022679"/>
    </source>
</evidence>
<dbReference type="InterPro" id="IPR019760">
    <property type="entry name" value="DNA-dir_DNA_pol_A_CS"/>
</dbReference>
<comment type="subunit">
    <text evidence="2">Single-chain monomer with multiple functions.</text>
</comment>
<dbReference type="AlphaFoldDB" id="A0A9J7B021"/>
<feature type="domain" description="DNA-directed DNA polymerase family A palm" evidence="20">
    <location>
        <begin position="699"/>
        <end position="905"/>
    </location>
</feature>
<dbReference type="PANTHER" id="PTHR10133">
    <property type="entry name" value="DNA POLYMERASE I"/>
    <property type="match status" value="1"/>
</dbReference>
<dbReference type="FunFam" id="1.10.150.20:FF:000002">
    <property type="entry name" value="DNA polymerase I"/>
    <property type="match status" value="1"/>
</dbReference>
<evidence type="ECO:0000256" key="6">
    <source>
        <dbReference type="ARBA" id="ARBA00022695"/>
    </source>
</evidence>
<dbReference type="SUPFAM" id="SSF88723">
    <property type="entry name" value="PIN domain-like"/>
    <property type="match status" value="1"/>
</dbReference>
<evidence type="ECO:0000256" key="8">
    <source>
        <dbReference type="ARBA" id="ARBA00022722"/>
    </source>
</evidence>
<gene>
    <name evidence="17 21" type="primary">polA</name>
    <name evidence="21" type="ORF">NUH88_09055</name>
</gene>
<feature type="domain" description="5'-3' exonuclease" evidence="19">
    <location>
        <begin position="18"/>
        <end position="273"/>
    </location>
</feature>
<dbReference type="InterPro" id="IPR036279">
    <property type="entry name" value="5-3_exonuclease_C_sf"/>
</dbReference>
<dbReference type="InterPro" id="IPR008918">
    <property type="entry name" value="HhH2"/>
</dbReference>
<dbReference type="CDD" id="cd08637">
    <property type="entry name" value="DNA_pol_A_pol_I_C"/>
    <property type="match status" value="1"/>
</dbReference>
<comment type="function">
    <text evidence="17">In addition to polymerase activity, this DNA polymerase exhibits 3'-5' and 5'-3' exonuclease activity.</text>
</comment>
<keyword evidence="12 17" id="KW-0239">DNA-directed DNA polymerase</keyword>
<dbReference type="InterPro" id="IPR018320">
    <property type="entry name" value="DNA_polymerase_1"/>
</dbReference>
<evidence type="ECO:0000256" key="4">
    <source>
        <dbReference type="ARBA" id="ARBA00020311"/>
    </source>
</evidence>
<dbReference type="Gene3D" id="1.10.150.20">
    <property type="entry name" value="5' to 3' exonuclease, C-terminal subdomain"/>
    <property type="match status" value="2"/>
</dbReference>
<name>A0A9J7B021_9PROT</name>
<evidence type="ECO:0000256" key="17">
    <source>
        <dbReference type="RuleBase" id="RU004460"/>
    </source>
</evidence>
<dbReference type="InterPro" id="IPR043502">
    <property type="entry name" value="DNA/RNA_pol_sf"/>
</dbReference>
<dbReference type="InterPro" id="IPR020046">
    <property type="entry name" value="5-3_exonucl_a-hlix_arch_N"/>
</dbReference>
<dbReference type="InterPro" id="IPR020045">
    <property type="entry name" value="DNA_polI_H3TH"/>
</dbReference>
<dbReference type="NCBIfam" id="NF004397">
    <property type="entry name" value="PRK05755.1"/>
    <property type="match status" value="1"/>
</dbReference>
<dbReference type="InterPro" id="IPR029060">
    <property type="entry name" value="PIN-like_dom_sf"/>
</dbReference>
<dbReference type="RefSeq" id="WP_257771554.1">
    <property type="nucleotide sequence ID" value="NZ_CP102480.1"/>
</dbReference>
<comment type="similarity">
    <text evidence="1 17">Belongs to the DNA polymerase type-A family.</text>
</comment>
<reference evidence="21" key="1">
    <citation type="submission" date="2022-08" db="EMBL/GenBank/DDBJ databases">
        <title>Nisaea acidiphila sp. nov., isolated from a marine algal debris and emended description of the genus Nisaea Urios et al. 2008.</title>
        <authorList>
            <person name="Kwon K."/>
        </authorList>
    </citation>
    <scope>NUCLEOTIDE SEQUENCE</scope>
    <source>
        <strain evidence="21">MEBiC11861</strain>
    </source>
</reference>
<dbReference type="CDD" id="cd06139">
    <property type="entry name" value="DNA_polA_I_Ecoli_like_exo"/>
    <property type="match status" value="1"/>
</dbReference>
<evidence type="ECO:0000256" key="10">
    <source>
        <dbReference type="ARBA" id="ARBA00022801"/>
    </source>
</evidence>
<dbReference type="Gene3D" id="3.30.70.370">
    <property type="match status" value="1"/>
</dbReference>
<dbReference type="PROSITE" id="PS00447">
    <property type="entry name" value="DNA_POLYMERASE_A"/>
    <property type="match status" value="1"/>
</dbReference>
<dbReference type="Pfam" id="PF00476">
    <property type="entry name" value="DNA_pol_A"/>
    <property type="match status" value="1"/>
</dbReference>
<dbReference type="FunFam" id="1.20.1060.10:FF:000001">
    <property type="entry name" value="DNA polymerase I"/>
    <property type="match status" value="1"/>
</dbReference>
<keyword evidence="22" id="KW-1185">Reference proteome</keyword>
<dbReference type="EC" id="2.7.7.7" evidence="3 16"/>
<keyword evidence="7 17" id="KW-0235">DNA replication</keyword>
<dbReference type="Pfam" id="PF01612">
    <property type="entry name" value="DNA_pol_A_exo1"/>
    <property type="match status" value="1"/>
</dbReference>
<accession>A0A9J7B021</accession>
<dbReference type="CDD" id="cd09859">
    <property type="entry name" value="PIN_53EXO"/>
    <property type="match status" value="1"/>
</dbReference>
<dbReference type="SMART" id="SM00279">
    <property type="entry name" value="HhH2"/>
    <property type="match status" value="1"/>
</dbReference>
<sequence length="945" mass="103047">MTDLAIPEDQTAASNGDNHLYLVDGSGYIFRAFHALPSMNRSDGTPTNAVFGFTNMLLKLVEDIEADHVAVIFDTKRLTFRNEIFADYKANRDEPPEDLRPQFSLIRDAVRAFNVPCLEMEGYEADDLIATYARQAKEKGMRVTIVSSDKDLMQLVDDGVDMYDPMKNRAIGRDEVFEKFGVGPEKVVDVQSLAGDSVDNVPGVPGIGIKTAAQLINEYGDLDTLLARAEEIKQPKRRQNLIEFAEQARISRELVRLKDDVSVEEPLERLTVEDPDDATVLSFLKEMEFKRLIARFEAELSDGGAASAGGGPVEGSVGSPSPEGDVAYELVQEIADLERWIALARAEGTVAVDTETSSLNAMRAELVGVSMSVVPGKACYIPLGHTDGEAQGSLLGDSGNGDGPKQIPRDKALGLLKPLFEDPSVLKVLHNAKYDLLVLARGANGGVNVTPVDDTMCMSYVLEGGLHGHGLDELSELHFGHTNIKFADVCGKGKTQIPFSAVALDKALDYAAEDADMTVRLHRTLRPELPKAGLLTVYETLERPLIPVLTRMEKAGIKVDPQILRDMSKDFEKRLDELAVEIHKLAGEEFNIGSPKQLGEILFDRMGLPGGKKGKTGAYATGAEILEDLAAQGHDLPARVLDWRQLSKLKSTYTDALVEAINPETGRIHTSYSMTGASTGRLSSNDPNLQNIPIRSEEGRKIRTAFVAEPGNKLLAVDYSQIELRLVAHIANIESLKQAFRDGIDIHAQTASEVFGVPLAEMDPITRRNAKAINFGIIYGISAFGLARQIGTEPGVAKKYIDAYFERFPGIRDYMNETKAAARETGYVTTIFGRRVHIPGIKDNNPARRAFSERAAINAPIQGSAADVIKRAMVRINPALADAGLAAKMLLQVHDELLFEVPEAEIEKTTEVVRRVMESAAEPVVELSVPLVADAGTGDSWAEAH</sequence>
<dbReference type="InterPro" id="IPR001098">
    <property type="entry name" value="DNA-dir_DNA_pol_A_palm_dom"/>
</dbReference>
<keyword evidence="10 17" id="KW-0378">Hydrolase</keyword>
<dbReference type="GO" id="GO:0006302">
    <property type="term" value="P:double-strand break repair"/>
    <property type="evidence" value="ECO:0007669"/>
    <property type="project" value="TreeGrafter"/>
</dbReference>
<dbReference type="FunFam" id="1.10.150.20:FF:000003">
    <property type="entry name" value="DNA polymerase I"/>
    <property type="match status" value="1"/>
</dbReference>
<evidence type="ECO:0000259" key="20">
    <source>
        <dbReference type="SMART" id="SM00482"/>
    </source>
</evidence>
<dbReference type="InterPro" id="IPR036397">
    <property type="entry name" value="RNaseH_sf"/>
</dbReference>
<evidence type="ECO:0000256" key="9">
    <source>
        <dbReference type="ARBA" id="ARBA00022763"/>
    </source>
</evidence>
<dbReference type="FunFam" id="3.40.50.1010:FF:000001">
    <property type="entry name" value="DNA polymerase I"/>
    <property type="match status" value="1"/>
</dbReference>
<dbReference type="InterPro" id="IPR002421">
    <property type="entry name" value="5-3_exonuclease"/>
</dbReference>
<evidence type="ECO:0000256" key="11">
    <source>
        <dbReference type="ARBA" id="ARBA00022839"/>
    </source>
</evidence>
<dbReference type="NCBIfam" id="TIGR00593">
    <property type="entry name" value="pola"/>
    <property type="match status" value="1"/>
</dbReference>
<keyword evidence="9 17" id="KW-0227">DNA damage</keyword>
<dbReference type="SUPFAM" id="SSF56672">
    <property type="entry name" value="DNA/RNA polymerases"/>
    <property type="match status" value="1"/>
</dbReference>
<evidence type="ECO:0000313" key="22">
    <source>
        <dbReference type="Proteomes" id="UP001060336"/>
    </source>
</evidence>
<dbReference type="Gene3D" id="3.40.50.1010">
    <property type="entry name" value="5'-nuclease"/>
    <property type="match status" value="1"/>
</dbReference>
<dbReference type="Pfam" id="PF02739">
    <property type="entry name" value="5_3_exonuc_N"/>
    <property type="match status" value="1"/>
</dbReference>
<keyword evidence="13 17" id="KW-0238">DNA-binding</keyword>
<dbReference type="InterPro" id="IPR002562">
    <property type="entry name" value="3'-5'_exonuclease_dom"/>
</dbReference>
<evidence type="ECO:0000256" key="2">
    <source>
        <dbReference type="ARBA" id="ARBA00011541"/>
    </source>
</evidence>
<keyword evidence="11 17" id="KW-0269">Exonuclease</keyword>
<dbReference type="CDD" id="cd09898">
    <property type="entry name" value="H3TH_53EXO"/>
    <property type="match status" value="1"/>
</dbReference>
<comment type="catalytic activity">
    <reaction evidence="15 17">
        <text>DNA(n) + a 2'-deoxyribonucleoside 5'-triphosphate = DNA(n+1) + diphosphate</text>
        <dbReference type="Rhea" id="RHEA:22508"/>
        <dbReference type="Rhea" id="RHEA-COMP:17339"/>
        <dbReference type="Rhea" id="RHEA-COMP:17340"/>
        <dbReference type="ChEBI" id="CHEBI:33019"/>
        <dbReference type="ChEBI" id="CHEBI:61560"/>
        <dbReference type="ChEBI" id="CHEBI:173112"/>
        <dbReference type="EC" id="2.7.7.7"/>
    </reaction>
</comment>
<proteinExistence type="inferred from homology"/>
<dbReference type="SMART" id="SM00482">
    <property type="entry name" value="POLAc"/>
    <property type="match status" value="1"/>
</dbReference>
<keyword evidence="14 17" id="KW-0234">DNA repair</keyword>
<dbReference type="SMART" id="SM00475">
    <property type="entry name" value="53EXOc"/>
    <property type="match status" value="1"/>
</dbReference>
<dbReference type="GO" id="GO:0006261">
    <property type="term" value="P:DNA-templated DNA replication"/>
    <property type="evidence" value="ECO:0007669"/>
    <property type="project" value="UniProtKB-UniRule"/>
</dbReference>
<dbReference type="EMBL" id="CP102480">
    <property type="protein sequence ID" value="UUX51836.1"/>
    <property type="molecule type" value="Genomic_DNA"/>
</dbReference>
<evidence type="ECO:0000259" key="19">
    <source>
        <dbReference type="SMART" id="SM00475"/>
    </source>
</evidence>
<evidence type="ECO:0000256" key="14">
    <source>
        <dbReference type="ARBA" id="ARBA00023204"/>
    </source>
</evidence>
<dbReference type="Gene3D" id="1.20.1060.10">
    <property type="entry name" value="Taq DNA Polymerase, Chain T, domain 4"/>
    <property type="match status" value="1"/>
</dbReference>
<evidence type="ECO:0000256" key="13">
    <source>
        <dbReference type="ARBA" id="ARBA00023125"/>
    </source>
</evidence>
<organism evidence="21 22">
    <name type="scientific">Nisaea acidiphila</name>
    <dbReference type="NCBI Taxonomy" id="1862145"/>
    <lineage>
        <taxon>Bacteria</taxon>
        <taxon>Pseudomonadati</taxon>
        <taxon>Pseudomonadota</taxon>
        <taxon>Alphaproteobacteria</taxon>
        <taxon>Rhodospirillales</taxon>
        <taxon>Thalassobaculaceae</taxon>
        <taxon>Nisaea</taxon>
    </lineage>
</organism>
<dbReference type="SUPFAM" id="SSF47807">
    <property type="entry name" value="5' to 3' exonuclease, C-terminal subdomain"/>
    <property type="match status" value="1"/>
</dbReference>
<evidence type="ECO:0000256" key="15">
    <source>
        <dbReference type="ARBA" id="ARBA00049244"/>
    </source>
</evidence>
<dbReference type="GO" id="GO:0008409">
    <property type="term" value="F:5'-3' exonuclease activity"/>
    <property type="evidence" value="ECO:0007669"/>
    <property type="project" value="UniProtKB-UniRule"/>
</dbReference>
<protein>
    <recommendedName>
        <fullName evidence="4 16">DNA polymerase I</fullName>
        <ecNumber evidence="3 16">2.7.7.7</ecNumber>
    </recommendedName>
</protein>